<protein>
    <submittedName>
        <fullName evidence="2">Uncharacterized protein</fullName>
    </submittedName>
</protein>
<evidence type="ECO:0000313" key="3">
    <source>
        <dbReference type="Proteomes" id="UP000257016"/>
    </source>
</evidence>
<dbReference type="EMBL" id="OFSN01000002">
    <property type="protein sequence ID" value="SOY59051.1"/>
    <property type="molecule type" value="Genomic_DNA"/>
</dbReference>
<feature type="region of interest" description="Disordered" evidence="1">
    <location>
        <begin position="111"/>
        <end position="130"/>
    </location>
</feature>
<proteinExistence type="predicted"/>
<name>A0A975X5F8_9BURK</name>
<comment type="caution">
    <text evidence="2">The sequence shown here is derived from an EMBL/GenBank/DDBJ whole genome shotgun (WGS) entry which is preliminary data.</text>
</comment>
<dbReference type="PROSITE" id="PS51257">
    <property type="entry name" value="PROKAR_LIPOPROTEIN"/>
    <property type="match status" value="1"/>
</dbReference>
<sequence>MCDGYRKPAGISAAAGACFKNATMAGKAIAATASHSDTDKYRRRHNLYGRAQPAHVARSPPWKTLVTLWKHPVTLISSCNKSRFGAIHKIKGLARLARKSLVSLLQDERRATAANGSARGEYGSSGRELR</sequence>
<gene>
    <name evidence="2" type="ORF">CBM2586_A100114</name>
</gene>
<evidence type="ECO:0000313" key="2">
    <source>
        <dbReference type="EMBL" id="SOY59051.1"/>
    </source>
</evidence>
<dbReference type="AlphaFoldDB" id="A0A975X5F8"/>
<organism evidence="2 3">
    <name type="scientific">Cupriavidus taiwanensis</name>
    <dbReference type="NCBI Taxonomy" id="164546"/>
    <lineage>
        <taxon>Bacteria</taxon>
        <taxon>Pseudomonadati</taxon>
        <taxon>Pseudomonadota</taxon>
        <taxon>Betaproteobacteria</taxon>
        <taxon>Burkholderiales</taxon>
        <taxon>Burkholderiaceae</taxon>
        <taxon>Cupriavidus</taxon>
    </lineage>
</organism>
<accession>A0A975X5F8</accession>
<reference evidence="2 3" key="1">
    <citation type="submission" date="2018-01" db="EMBL/GenBank/DDBJ databases">
        <authorList>
            <person name="Clerissi C."/>
        </authorList>
    </citation>
    <scope>NUCLEOTIDE SEQUENCE [LARGE SCALE GENOMIC DNA]</scope>
    <source>
        <strain evidence="2">Cupriavidus taiwanensis LMG 19430</strain>
    </source>
</reference>
<evidence type="ECO:0000256" key="1">
    <source>
        <dbReference type="SAM" id="MobiDB-lite"/>
    </source>
</evidence>
<dbReference type="Proteomes" id="UP000257016">
    <property type="component" value="Unassembled WGS sequence"/>
</dbReference>